<gene>
    <name evidence="2" type="ORF">LZG35_22055</name>
</gene>
<dbReference type="AlphaFoldDB" id="A0A9Q3W949"/>
<proteinExistence type="predicted"/>
<name>A0A9Q3W949_9GAMM</name>
<organism evidence="2 3">
    <name type="scientific">Alloalcanivorax xenomutans</name>
    <dbReference type="NCBI Taxonomy" id="1094342"/>
    <lineage>
        <taxon>Bacteria</taxon>
        <taxon>Pseudomonadati</taxon>
        <taxon>Pseudomonadota</taxon>
        <taxon>Gammaproteobacteria</taxon>
        <taxon>Oceanospirillales</taxon>
        <taxon>Alcanivoracaceae</taxon>
        <taxon>Alloalcanivorax</taxon>
    </lineage>
</organism>
<feature type="transmembrane region" description="Helical" evidence="1">
    <location>
        <begin position="56"/>
        <end position="73"/>
    </location>
</feature>
<keyword evidence="1" id="KW-1133">Transmembrane helix</keyword>
<feature type="transmembrane region" description="Helical" evidence="1">
    <location>
        <begin position="138"/>
        <end position="163"/>
    </location>
</feature>
<reference evidence="2" key="1">
    <citation type="submission" date="2022-01" db="EMBL/GenBank/DDBJ databases">
        <authorList>
            <person name="Karlyshev A.V."/>
            <person name="Jaspars M."/>
        </authorList>
    </citation>
    <scope>NUCLEOTIDE SEQUENCE</scope>
    <source>
        <strain evidence="2">AGSA3-2</strain>
    </source>
</reference>
<feature type="transmembrane region" description="Helical" evidence="1">
    <location>
        <begin position="24"/>
        <end position="44"/>
    </location>
</feature>
<evidence type="ECO:0000313" key="3">
    <source>
        <dbReference type="Proteomes" id="UP001107961"/>
    </source>
</evidence>
<keyword evidence="3" id="KW-1185">Reference proteome</keyword>
<dbReference type="GeneID" id="94688110"/>
<feature type="transmembrane region" description="Helical" evidence="1">
    <location>
        <begin position="93"/>
        <end position="118"/>
    </location>
</feature>
<evidence type="ECO:0000256" key="1">
    <source>
        <dbReference type="SAM" id="Phobius"/>
    </source>
</evidence>
<protein>
    <submittedName>
        <fullName evidence="2">Uncharacterized protein</fullName>
    </submittedName>
</protein>
<accession>A0A9Q3W949</accession>
<keyword evidence="1" id="KW-0472">Membrane</keyword>
<dbReference type="Proteomes" id="UP001107961">
    <property type="component" value="Unassembled WGS sequence"/>
</dbReference>
<sequence>MKVSLPNTTDPHPPLPPTTWTRTALWLAALAAGLTLCTAILFSASLASTAYPVTPGRWIGAFVLGMAAWGFGLQRWLQRKRPSMRCEPRLKGLLNLAGLITLIGGCLYLAHPILAHAVHRLDALATLAASPALGRQDALALLLALLTLSHAPMMGVLLTDLIVPFRRYL</sequence>
<evidence type="ECO:0000313" key="2">
    <source>
        <dbReference type="EMBL" id="MCE7511326.1"/>
    </source>
</evidence>
<dbReference type="RefSeq" id="WP_026950073.1">
    <property type="nucleotide sequence ID" value="NZ_CP136538.1"/>
</dbReference>
<dbReference type="EMBL" id="JAJVKT010000053">
    <property type="protein sequence ID" value="MCE7511326.1"/>
    <property type="molecule type" value="Genomic_DNA"/>
</dbReference>
<keyword evidence="1" id="KW-0812">Transmembrane</keyword>
<comment type="caution">
    <text evidence="2">The sequence shown here is derived from an EMBL/GenBank/DDBJ whole genome shotgun (WGS) entry which is preliminary data.</text>
</comment>